<evidence type="ECO:0000313" key="4">
    <source>
        <dbReference type="Proteomes" id="UP000518300"/>
    </source>
</evidence>
<keyword evidence="1 3" id="KW-0808">Transferase</keyword>
<sequence length="175" mass="18893">MSTQDVAGRAVIREARPEDDAIVGELLVEAFLTQYAKKLPEVVYTEQRKRELRDVASRREVATVLVAEVDGVVAGTVALYPPGAPGSEAWLPDAADLRGLATAVRYHGSGLGRPLLDAAEALARRWGMAAVCLHVRRGAAGVAGMYMKRGYVREPSGDMDLPSVYLEAYVLRLQG</sequence>
<dbReference type="PANTHER" id="PTHR13947">
    <property type="entry name" value="GNAT FAMILY N-ACETYLTRANSFERASE"/>
    <property type="match status" value="1"/>
</dbReference>
<dbReference type="InterPro" id="IPR050769">
    <property type="entry name" value="NAT_camello-type"/>
</dbReference>
<dbReference type="InterPro" id="IPR016181">
    <property type="entry name" value="Acyl_CoA_acyltransferase"/>
</dbReference>
<organism evidence="3 4">
    <name type="scientific">Pyxidicoccus fallax</name>
    <dbReference type="NCBI Taxonomy" id="394095"/>
    <lineage>
        <taxon>Bacteria</taxon>
        <taxon>Pseudomonadati</taxon>
        <taxon>Myxococcota</taxon>
        <taxon>Myxococcia</taxon>
        <taxon>Myxococcales</taxon>
        <taxon>Cystobacterineae</taxon>
        <taxon>Myxococcaceae</taxon>
        <taxon>Pyxidicoccus</taxon>
    </lineage>
</organism>
<gene>
    <name evidence="3" type="ORF">HG543_36030</name>
</gene>
<evidence type="ECO:0000313" key="3">
    <source>
        <dbReference type="EMBL" id="NMO20231.1"/>
    </source>
</evidence>
<dbReference type="InterPro" id="IPR000182">
    <property type="entry name" value="GNAT_dom"/>
</dbReference>
<dbReference type="CDD" id="cd04301">
    <property type="entry name" value="NAT_SF"/>
    <property type="match status" value="1"/>
</dbReference>
<evidence type="ECO:0000259" key="2">
    <source>
        <dbReference type="PROSITE" id="PS51186"/>
    </source>
</evidence>
<proteinExistence type="predicted"/>
<dbReference type="PROSITE" id="PS51186">
    <property type="entry name" value="GNAT"/>
    <property type="match status" value="1"/>
</dbReference>
<dbReference type="SUPFAM" id="SSF55729">
    <property type="entry name" value="Acyl-CoA N-acyltransferases (Nat)"/>
    <property type="match status" value="1"/>
</dbReference>
<feature type="domain" description="N-acetyltransferase" evidence="2">
    <location>
        <begin position="10"/>
        <end position="175"/>
    </location>
</feature>
<protein>
    <submittedName>
        <fullName evidence="3">GNAT family N-acetyltransferase</fullName>
    </submittedName>
</protein>
<accession>A0A848LRA8</accession>
<keyword evidence="4" id="KW-1185">Reference proteome</keyword>
<dbReference type="EMBL" id="JABBJJ010000231">
    <property type="protein sequence ID" value="NMO20231.1"/>
    <property type="molecule type" value="Genomic_DNA"/>
</dbReference>
<dbReference type="Pfam" id="PF00583">
    <property type="entry name" value="Acetyltransf_1"/>
    <property type="match status" value="1"/>
</dbReference>
<dbReference type="AlphaFoldDB" id="A0A848LRA8"/>
<dbReference type="RefSeq" id="WP_169349452.1">
    <property type="nucleotide sequence ID" value="NZ_JABBJJ010000231.1"/>
</dbReference>
<name>A0A848LRA8_9BACT</name>
<dbReference type="GO" id="GO:0008080">
    <property type="term" value="F:N-acetyltransferase activity"/>
    <property type="evidence" value="ECO:0007669"/>
    <property type="project" value="InterPro"/>
</dbReference>
<dbReference type="Gene3D" id="3.40.630.30">
    <property type="match status" value="1"/>
</dbReference>
<reference evidence="3 4" key="1">
    <citation type="submission" date="2020-04" db="EMBL/GenBank/DDBJ databases">
        <title>Draft genome of Pyxidicoccus fallax type strain.</title>
        <authorList>
            <person name="Whitworth D.E."/>
        </authorList>
    </citation>
    <scope>NUCLEOTIDE SEQUENCE [LARGE SCALE GENOMIC DNA]</scope>
    <source>
        <strain evidence="3 4">DSM 14698</strain>
    </source>
</reference>
<comment type="caution">
    <text evidence="3">The sequence shown here is derived from an EMBL/GenBank/DDBJ whole genome shotgun (WGS) entry which is preliminary data.</text>
</comment>
<dbReference type="PANTHER" id="PTHR13947:SF37">
    <property type="entry name" value="LD18367P"/>
    <property type="match status" value="1"/>
</dbReference>
<dbReference type="Proteomes" id="UP000518300">
    <property type="component" value="Unassembled WGS sequence"/>
</dbReference>
<evidence type="ECO:0000256" key="1">
    <source>
        <dbReference type="ARBA" id="ARBA00022679"/>
    </source>
</evidence>